<dbReference type="NCBIfam" id="TIGR00197">
    <property type="entry name" value="yjeF_nterm"/>
    <property type="match status" value="1"/>
</dbReference>
<dbReference type="eggNOG" id="COG0063">
    <property type="taxonomic scope" value="Bacteria"/>
</dbReference>
<dbReference type="PANTHER" id="PTHR12592:SF0">
    <property type="entry name" value="ATP-DEPENDENT (S)-NAD(P)H-HYDRATE DEHYDRATASE"/>
    <property type="match status" value="1"/>
</dbReference>
<comment type="function">
    <text evidence="14 19">Bifunctional enzyme that catalyzes the epimerization of the S- and R-forms of NAD(P)HX and the dehydration of the S-form of NAD(P)HX at the expense of ADP, which is converted to AMP. This allows the repair of both epimers of NAD(P)HX, a damaged form of NAD(P)H that is a result of enzymatic or heat-dependent hydration.</text>
</comment>
<dbReference type="GO" id="GO:0110051">
    <property type="term" value="P:metabolite repair"/>
    <property type="evidence" value="ECO:0007669"/>
    <property type="project" value="TreeGrafter"/>
</dbReference>
<dbReference type="Gene3D" id="3.40.50.10260">
    <property type="entry name" value="YjeF N-terminal domain"/>
    <property type="match status" value="1"/>
</dbReference>
<dbReference type="PIRSF" id="PIRSF017184">
    <property type="entry name" value="Nnr"/>
    <property type="match status" value="1"/>
</dbReference>
<dbReference type="PROSITE" id="PS51383">
    <property type="entry name" value="YJEF_C_3"/>
    <property type="match status" value="1"/>
</dbReference>
<feature type="binding site" evidence="17">
    <location>
        <position position="445"/>
    </location>
    <ligand>
        <name>(6S)-NADPHX</name>
        <dbReference type="ChEBI" id="CHEBI:64076"/>
    </ligand>
</feature>
<dbReference type="HAMAP" id="MF_01966">
    <property type="entry name" value="NADHX_epimerase"/>
    <property type="match status" value="1"/>
</dbReference>
<evidence type="ECO:0000256" key="6">
    <source>
        <dbReference type="ARBA" id="ARBA00022741"/>
    </source>
</evidence>
<feature type="binding site" evidence="18">
    <location>
        <position position="133"/>
    </location>
    <ligand>
        <name>K(+)</name>
        <dbReference type="ChEBI" id="CHEBI:29103"/>
    </ligand>
</feature>
<dbReference type="GO" id="GO:0046496">
    <property type="term" value="P:nicotinamide nucleotide metabolic process"/>
    <property type="evidence" value="ECO:0007669"/>
    <property type="project" value="UniProtKB-UniRule"/>
</dbReference>
<evidence type="ECO:0000256" key="9">
    <source>
        <dbReference type="ARBA" id="ARBA00022958"/>
    </source>
</evidence>
<dbReference type="InterPro" id="IPR036652">
    <property type="entry name" value="YjeF_N_dom_sf"/>
</dbReference>
<feature type="binding site" evidence="18">
    <location>
        <begin position="69"/>
        <end position="73"/>
    </location>
    <ligand>
        <name>(6S)-NADPHX</name>
        <dbReference type="ChEBI" id="CHEBI:64076"/>
    </ligand>
</feature>
<dbReference type="GO" id="GO:0052856">
    <property type="term" value="F:NAD(P)HX epimerase activity"/>
    <property type="evidence" value="ECO:0007669"/>
    <property type="project" value="UniProtKB-UniRule"/>
</dbReference>
<evidence type="ECO:0000256" key="3">
    <source>
        <dbReference type="ARBA" id="ARBA00006001"/>
    </source>
</evidence>
<dbReference type="GO" id="GO:0052855">
    <property type="term" value="F:ADP-dependent NAD(P)H-hydrate dehydratase activity"/>
    <property type="evidence" value="ECO:0007669"/>
    <property type="project" value="UniProtKB-UniRule"/>
</dbReference>
<accession>A0A081MZF3</accession>
<dbReference type="InterPro" id="IPR004443">
    <property type="entry name" value="YjeF_N_dom"/>
</dbReference>
<dbReference type="HAMAP" id="MF_01965">
    <property type="entry name" value="NADHX_dehydratase"/>
    <property type="match status" value="1"/>
</dbReference>
<comment type="function">
    <text evidence="18">Catalyzes the epimerization of the S- and R-forms of NAD(P)HX, a damaged form of NAD(P)H that is a result of enzymatic or heat-dependent hydration. This is a prerequisite for the S-specific NAD(P)H-hydrate dehydratase to allow the repair of both epimers of NAD(P)HX.</text>
</comment>
<dbReference type="Pfam" id="PF01256">
    <property type="entry name" value="Carb_kinase"/>
    <property type="match status" value="1"/>
</dbReference>
<dbReference type="Pfam" id="PF03853">
    <property type="entry name" value="YjeF_N"/>
    <property type="match status" value="1"/>
</dbReference>
<comment type="catalytic activity">
    <reaction evidence="1 18 19">
        <text>(6R)-NADHX = (6S)-NADHX</text>
        <dbReference type="Rhea" id="RHEA:32215"/>
        <dbReference type="ChEBI" id="CHEBI:64074"/>
        <dbReference type="ChEBI" id="CHEBI:64075"/>
        <dbReference type="EC" id="5.1.99.6"/>
    </reaction>
</comment>
<comment type="similarity">
    <text evidence="4 19">In the C-terminal section; belongs to the NnrD/CARKD family.</text>
</comment>
<feature type="domain" description="YjeF C-terminal" evidence="20">
    <location>
        <begin position="233"/>
        <end position="504"/>
    </location>
</feature>
<evidence type="ECO:0000256" key="16">
    <source>
        <dbReference type="ARBA" id="ARBA00049209"/>
    </source>
</evidence>
<dbReference type="InterPro" id="IPR029056">
    <property type="entry name" value="Ribokinase-like"/>
</dbReference>
<comment type="cofactor">
    <cofactor evidence="17">
        <name>Mg(2+)</name>
        <dbReference type="ChEBI" id="CHEBI:18420"/>
    </cofactor>
</comment>
<dbReference type="CDD" id="cd01171">
    <property type="entry name" value="YXKO-related"/>
    <property type="match status" value="1"/>
</dbReference>
<comment type="caution">
    <text evidence="22">The sequence shown here is derived from an EMBL/GenBank/DDBJ whole genome shotgun (WGS) entry which is preliminary data.</text>
</comment>
<dbReference type="PROSITE" id="PS01050">
    <property type="entry name" value="YJEF_C_2"/>
    <property type="match status" value="1"/>
</dbReference>
<dbReference type="Proteomes" id="UP000028006">
    <property type="component" value="Unassembled WGS sequence"/>
</dbReference>
<evidence type="ECO:0000256" key="10">
    <source>
        <dbReference type="ARBA" id="ARBA00023027"/>
    </source>
</evidence>
<evidence type="ECO:0000256" key="5">
    <source>
        <dbReference type="ARBA" id="ARBA00022723"/>
    </source>
</evidence>
<evidence type="ECO:0000256" key="13">
    <source>
        <dbReference type="ARBA" id="ARBA00023268"/>
    </source>
</evidence>
<proteinExistence type="inferred from homology"/>
<feature type="binding site" evidence="17">
    <location>
        <position position="329"/>
    </location>
    <ligand>
        <name>(6S)-NADPHX</name>
        <dbReference type="ChEBI" id="CHEBI:64076"/>
    </ligand>
</feature>
<dbReference type="GO" id="GO:0046872">
    <property type="term" value="F:metal ion binding"/>
    <property type="evidence" value="ECO:0007669"/>
    <property type="project" value="UniProtKB-UniRule"/>
</dbReference>
<comment type="subunit">
    <text evidence="17">Homotetramer.</text>
</comment>
<feature type="binding site" evidence="18">
    <location>
        <begin position="137"/>
        <end position="143"/>
    </location>
    <ligand>
        <name>(6S)-NADPHX</name>
        <dbReference type="ChEBI" id="CHEBI:64076"/>
    </ligand>
</feature>
<reference evidence="22 23" key="1">
    <citation type="submission" date="2014-06" db="EMBL/GenBank/DDBJ databases">
        <title>Whole Genome Sequences of Three Symbiotic Endozoicomonas Bacteria.</title>
        <authorList>
            <person name="Neave M.J."/>
            <person name="Apprill A."/>
            <person name="Voolstra C.R."/>
        </authorList>
    </citation>
    <scope>NUCLEOTIDE SEQUENCE [LARGE SCALE GENOMIC DNA]</scope>
    <source>
        <strain evidence="22 23">LMG 24815</strain>
    </source>
</reference>
<comment type="catalytic activity">
    <reaction evidence="15 17 19">
        <text>(6S)-NADHX + ADP = AMP + phosphate + NADH + H(+)</text>
        <dbReference type="Rhea" id="RHEA:32223"/>
        <dbReference type="ChEBI" id="CHEBI:15378"/>
        <dbReference type="ChEBI" id="CHEBI:43474"/>
        <dbReference type="ChEBI" id="CHEBI:57945"/>
        <dbReference type="ChEBI" id="CHEBI:64074"/>
        <dbReference type="ChEBI" id="CHEBI:456215"/>
        <dbReference type="ChEBI" id="CHEBI:456216"/>
        <dbReference type="EC" id="4.2.1.136"/>
    </reaction>
</comment>
<dbReference type="PROSITE" id="PS51385">
    <property type="entry name" value="YJEF_N"/>
    <property type="match status" value="1"/>
</dbReference>
<evidence type="ECO:0000256" key="19">
    <source>
        <dbReference type="PIRNR" id="PIRNR017184"/>
    </source>
</evidence>
<dbReference type="EC" id="4.2.1.136" evidence="19"/>
<evidence type="ECO:0000259" key="20">
    <source>
        <dbReference type="PROSITE" id="PS51383"/>
    </source>
</evidence>
<dbReference type="PANTHER" id="PTHR12592">
    <property type="entry name" value="ATP-DEPENDENT (S)-NAD(P)H-HYDRATE DEHYDRATASE FAMILY MEMBER"/>
    <property type="match status" value="1"/>
</dbReference>
<dbReference type="NCBIfam" id="TIGR00196">
    <property type="entry name" value="yjeF_cterm"/>
    <property type="match status" value="1"/>
</dbReference>
<keyword evidence="8 17" id="KW-0521">NADP</keyword>
<dbReference type="SUPFAM" id="SSF64153">
    <property type="entry name" value="YjeF N-terminal domain-like"/>
    <property type="match status" value="1"/>
</dbReference>
<evidence type="ECO:0000256" key="15">
    <source>
        <dbReference type="ARBA" id="ARBA00048238"/>
    </source>
</evidence>
<dbReference type="GO" id="GO:0005524">
    <property type="term" value="F:ATP binding"/>
    <property type="evidence" value="ECO:0007669"/>
    <property type="project" value="UniProtKB-UniRule"/>
</dbReference>
<feature type="binding site" evidence="18">
    <location>
        <position position="70"/>
    </location>
    <ligand>
        <name>K(+)</name>
        <dbReference type="ChEBI" id="CHEBI:29103"/>
    </ligand>
</feature>
<dbReference type="EMBL" id="JOKG01000006">
    <property type="protein sequence ID" value="KEQ11576.1"/>
    <property type="molecule type" value="Genomic_DNA"/>
</dbReference>
<evidence type="ECO:0000313" key="22">
    <source>
        <dbReference type="EMBL" id="KEQ11576.1"/>
    </source>
</evidence>
<keyword evidence="6 17" id="KW-0547">Nucleotide-binding</keyword>
<evidence type="ECO:0000259" key="21">
    <source>
        <dbReference type="PROSITE" id="PS51385"/>
    </source>
</evidence>
<evidence type="ECO:0000256" key="4">
    <source>
        <dbReference type="ARBA" id="ARBA00009524"/>
    </source>
</evidence>
<feature type="binding site" evidence="18">
    <location>
        <position position="148"/>
    </location>
    <ligand>
        <name>(6S)-NADPHX</name>
        <dbReference type="ChEBI" id="CHEBI:64076"/>
    </ligand>
</feature>
<evidence type="ECO:0000256" key="7">
    <source>
        <dbReference type="ARBA" id="ARBA00022840"/>
    </source>
</evidence>
<evidence type="ECO:0000256" key="14">
    <source>
        <dbReference type="ARBA" id="ARBA00025153"/>
    </source>
</evidence>
<comment type="cofactor">
    <cofactor evidence="18 19">
        <name>K(+)</name>
        <dbReference type="ChEBI" id="CHEBI:29103"/>
    </cofactor>
    <text evidence="18 19">Binds 1 potassium ion per subunit.</text>
</comment>
<evidence type="ECO:0000256" key="17">
    <source>
        <dbReference type="HAMAP-Rule" id="MF_01965"/>
    </source>
</evidence>
<name>A0A081MZF3_9GAMM</name>
<evidence type="ECO:0000256" key="2">
    <source>
        <dbReference type="ARBA" id="ARBA00000909"/>
    </source>
</evidence>
<evidence type="ECO:0000256" key="18">
    <source>
        <dbReference type="HAMAP-Rule" id="MF_01966"/>
    </source>
</evidence>
<comment type="similarity">
    <text evidence="3 19">In the N-terminal section; belongs to the NnrE/AIBP family.</text>
</comment>
<evidence type="ECO:0000256" key="12">
    <source>
        <dbReference type="ARBA" id="ARBA00023239"/>
    </source>
</evidence>
<comment type="catalytic activity">
    <reaction evidence="16 17 19">
        <text>(6S)-NADPHX + ADP = AMP + phosphate + NADPH + H(+)</text>
        <dbReference type="Rhea" id="RHEA:32235"/>
        <dbReference type="ChEBI" id="CHEBI:15378"/>
        <dbReference type="ChEBI" id="CHEBI:43474"/>
        <dbReference type="ChEBI" id="CHEBI:57783"/>
        <dbReference type="ChEBI" id="CHEBI:64076"/>
        <dbReference type="ChEBI" id="CHEBI:456215"/>
        <dbReference type="ChEBI" id="CHEBI:456216"/>
        <dbReference type="EC" id="4.2.1.136"/>
    </reaction>
</comment>
<feature type="domain" description="YjeF N-terminal" evidence="21">
    <location>
        <begin position="14"/>
        <end position="223"/>
    </location>
</feature>
<dbReference type="eggNOG" id="COG0062">
    <property type="taxonomic scope" value="Bacteria"/>
</dbReference>
<dbReference type="EC" id="5.1.99.6" evidence="19"/>
<sequence length="510" mass="54065">MRSLPQELYTAEQVRQLDRLAIEGVAESPGIDGFELMGRAAKAAFSHLLHQYPQLEEGSSLQVFCGAGNNGGDGYLMAALALEQSIPVTVTALKNPDDLTGDAQKAFEYCRDKGVRIVLWRNDSTIAGDVLVDAMLGTGLSGDVRGDYQLAIERLNLSERPVVAVDIPSGLSADTGAVLGDAVQADNTVTFIGTKQGLLTSEGPRLCGTLHFADLNVPSVVYDQLEPASIRLTQSAMRLIPTPRKRSAHKGDYGHVLIVGGNHGMPGAVIMAAEAAISCGAGKVTVATRPEHLLALAIRRPEVMTTGVNHRTELQSILHDKTVLVVGPGIGTDQWALDLVDEALNAELPLVLDADALNLLSEHSQLRRARKFPMMLTPHPGEAARLLEMDTSAIQKDRFDAVTRLSEQYDACVVLKGAGSLIRNDGKTSLCTAGNPGMAVAGMGDVLSGVLGALLAQKIPIYDAARLGVWLHASGADALAQRQGETGLLATDIIPFIRQQLNDLTGSVDG</sequence>
<comment type="function">
    <text evidence="17">Catalyzes the dehydration of the S-form of NAD(P)HX at the expense of ADP, which is converted to AMP. Together with NAD(P)HX epimerase, which catalyzes the epimerization of the S- and R-forms, the enzyme allows the repair of both epimers of NAD(P)HX, a damaged form of NAD(P)H that is a result of enzymatic or heat-dependent hydration.</text>
</comment>
<feature type="binding site" evidence="18">
    <location>
        <position position="169"/>
    </location>
    <ligand>
        <name>K(+)</name>
        <dbReference type="ChEBI" id="CHEBI:29103"/>
    </ligand>
</feature>
<comment type="catalytic activity">
    <reaction evidence="2 18 19">
        <text>(6R)-NADPHX = (6S)-NADPHX</text>
        <dbReference type="Rhea" id="RHEA:32227"/>
        <dbReference type="ChEBI" id="CHEBI:64076"/>
        <dbReference type="ChEBI" id="CHEBI:64077"/>
        <dbReference type="EC" id="5.1.99.6"/>
    </reaction>
</comment>
<comment type="similarity">
    <text evidence="17">Belongs to the NnrD/CARKD family.</text>
</comment>
<evidence type="ECO:0000256" key="1">
    <source>
        <dbReference type="ARBA" id="ARBA00000013"/>
    </source>
</evidence>
<dbReference type="RefSeq" id="WP_034879344.1">
    <property type="nucleotide sequence ID" value="NZ_JOKG01000006.1"/>
</dbReference>
<dbReference type="InterPro" id="IPR030677">
    <property type="entry name" value="Nnr"/>
</dbReference>
<feature type="binding site" evidence="17">
    <location>
        <position position="444"/>
    </location>
    <ligand>
        <name>AMP</name>
        <dbReference type="ChEBI" id="CHEBI:456215"/>
    </ligand>
</feature>
<keyword evidence="7 17" id="KW-0067">ATP-binding</keyword>
<dbReference type="InterPro" id="IPR000631">
    <property type="entry name" value="CARKD"/>
</dbReference>
<feature type="binding site" evidence="17">
    <location>
        <position position="379"/>
    </location>
    <ligand>
        <name>(6S)-NADPHX</name>
        <dbReference type="ChEBI" id="CHEBI:64076"/>
    </ligand>
</feature>
<gene>
    <name evidence="17" type="primary">nnrD</name>
    <name evidence="18" type="synonym">nnrE</name>
    <name evidence="22" type="ORF">GZ77_23935</name>
</gene>
<keyword evidence="12 17" id="KW-0456">Lyase</keyword>
<keyword evidence="5 18" id="KW-0479">Metal-binding</keyword>
<dbReference type="SUPFAM" id="SSF53613">
    <property type="entry name" value="Ribokinase-like"/>
    <property type="match status" value="1"/>
</dbReference>
<feature type="binding site" evidence="17">
    <location>
        <begin position="416"/>
        <end position="420"/>
    </location>
    <ligand>
        <name>AMP</name>
        <dbReference type="ChEBI" id="CHEBI:456215"/>
    </ligand>
</feature>
<keyword evidence="23" id="KW-1185">Reference proteome</keyword>
<keyword evidence="11 18" id="KW-0413">Isomerase</keyword>
<feature type="binding site" evidence="17">
    <location>
        <position position="268"/>
    </location>
    <ligand>
        <name>(6S)-NADPHX</name>
        <dbReference type="ChEBI" id="CHEBI:64076"/>
    </ligand>
</feature>
<evidence type="ECO:0000256" key="11">
    <source>
        <dbReference type="ARBA" id="ARBA00023235"/>
    </source>
</evidence>
<protein>
    <recommendedName>
        <fullName evidence="19">Bifunctional NAD(P)H-hydrate repair enzyme</fullName>
    </recommendedName>
    <alternativeName>
        <fullName evidence="19">Nicotinamide nucleotide repair protein</fullName>
    </alternativeName>
    <domain>
        <recommendedName>
            <fullName evidence="19">ADP-dependent (S)-NAD(P)H-hydrate dehydratase</fullName>
            <ecNumber evidence="19">4.2.1.136</ecNumber>
        </recommendedName>
        <alternativeName>
            <fullName evidence="19">ADP-dependent NAD(P)HX dehydratase</fullName>
        </alternativeName>
    </domain>
    <domain>
        <recommendedName>
            <fullName evidence="19">NAD(P)H-hydrate epimerase</fullName>
            <ecNumber evidence="19">5.1.99.6</ecNumber>
        </recommendedName>
    </domain>
</protein>
<keyword evidence="10 17" id="KW-0520">NAD</keyword>
<dbReference type="Gene3D" id="3.40.1190.20">
    <property type="match status" value="1"/>
</dbReference>
<dbReference type="InterPro" id="IPR017953">
    <property type="entry name" value="Carbohydrate_kinase_pred_CS"/>
</dbReference>
<keyword evidence="13" id="KW-0511">Multifunctional enzyme</keyword>
<feature type="binding site" evidence="18">
    <location>
        <position position="166"/>
    </location>
    <ligand>
        <name>(6S)-NADPHX</name>
        <dbReference type="ChEBI" id="CHEBI:64076"/>
    </ligand>
</feature>
<organism evidence="22 23">
    <name type="scientific">Endozoicomonas montiporae</name>
    <dbReference type="NCBI Taxonomy" id="1027273"/>
    <lineage>
        <taxon>Bacteria</taxon>
        <taxon>Pseudomonadati</taxon>
        <taxon>Pseudomonadota</taxon>
        <taxon>Gammaproteobacteria</taxon>
        <taxon>Oceanospirillales</taxon>
        <taxon>Endozoicomonadaceae</taxon>
        <taxon>Endozoicomonas</taxon>
    </lineage>
</organism>
<evidence type="ECO:0000313" key="23">
    <source>
        <dbReference type="Proteomes" id="UP000028006"/>
    </source>
</evidence>
<evidence type="ECO:0000256" key="8">
    <source>
        <dbReference type="ARBA" id="ARBA00022857"/>
    </source>
</evidence>
<keyword evidence="9 18" id="KW-0630">Potassium</keyword>
<dbReference type="AlphaFoldDB" id="A0A081MZF3"/>
<comment type="similarity">
    <text evidence="18">Belongs to the NnrE/AIBP family.</text>
</comment>